<dbReference type="EMBL" id="FNSD01000002">
    <property type="protein sequence ID" value="SEC88387.1"/>
    <property type="molecule type" value="Genomic_DNA"/>
</dbReference>
<evidence type="ECO:0000313" key="3">
    <source>
        <dbReference type="Proteomes" id="UP000182409"/>
    </source>
</evidence>
<dbReference type="Proteomes" id="UP000182409">
    <property type="component" value="Unassembled WGS sequence"/>
</dbReference>
<evidence type="ECO:0000259" key="1">
    <source>
        <dbReference type="SMART" id="SM00974"/>
    </source>
</evidence>
<gene>
    <name evidence="2" type="ORF">SAMN05443244_4038</name>
</gene>
<evidence type="ECO:0000313" key="2">
    <source>
        <dbReference type="EMBL" id="SEC88387.1"/>
    </source>
</evidence>
<name>A0A1H4W4Y9_9BACT</name>
<protein>
    <submittedName>
        <fullName evidence="2">T5orf172 domain-containing protein</fullName>
    </submittedName>
</protein>
<sequence>MNIAHVALRYLAMNAVEIEAAVTDLAAEQFNALEFPFQFLAAFDKKETTLKRLRKGDSNKSDVVGGVLLQRSLQRALYEPERQGRRLTQGSMGPLFGGTLEDGDIPSGTIYVLRSLSTKPQIAAMRDVLFKIGVTGGRVEDRIGNAERDPTYLLAPVEIVATWKLANIKQFKFEQTIHRILASAQLQLHVPDRFGIPVEPREWFVVPLPVINEIMERIQDESITEFVYDPSAGGLRRLTSAHA</sequence>
<proteinExistence type="predicted"/>
<dbReference type="AlphaFoldDB" id="A0A1H4W4Y9"/>
<dbReference type="OrthoDB" id="9814995at2"/>
<accession>A0A1H4W4Y9</accession>
<reference evidence="2 3" key="1">
    <citation type="submission" date="2016-10" db="EMBL/GenBank/DDBJ databases">
        <authorList>
            <person name="de Groot N.N."/>
        </authorList>
    </citation>
    <scope>NUCLEOTIDE SEQUENCE [LARGE SCALE GENOMIC DNA]</scope>
    <source>
        <strain evidence="2 3">AB35.6</strain>
    </source>
</reference>
<dbReference type="InterPro" id="IPR018306">
    <property type="entry name" value="Phage_T5_Orf172_DNA-bd"/>
</dbReference>
<organism evidence="2 3">
    <name type="scientific">Terriglobus roseus</name>
    <dbReference type="NCBI Taxonomy" id="392734"/>
    <lineage>
        <taxon>Bacteria</taxon>
        <taxon>Pseudomonadati</taxon>
        <taxon>Acidobacteriota</taxon>
        <taxon>Terriglobia</taxon>
        <taxon>Terriglobales</taxon>
        <taxon>Acidobacteriaceae</taxon>
        <taxon>Terriglobus</taxon>
    </lineage>
</organism>
<dbReference type="Pfam" id="PF13455">
    <property type="entry name" value="MUG113"/>
    <property type="match status" value="1"/>
</dbReference>
<feature type="domain" description="Bacteriophage T5 Orf172 DNA-binding" evidence="1">
    <location>
        <begin position="124"/>
        <end position="218"/>
    </location>
</feature>
<dbReference type="SMART" id="SM00974">
    <property type="entry name" value="T5orf172"/>
    <property type="match status" value="1"/>
</dbReference>